<dbReference type="AlphaFoldDB" id="A0A2V0PGX5"/>
<dbReference type="GO" id="GO:0008270">
    <property type="term" value="F:zinc ion binding"/>
    <property type="evidence" value="ECO:0007669"/>
    <property type="project" value="InterPro"/>
</dbReference>
<evidence type="ECO:0008006" key="7">
    <source>
        <dbReference type="Google" id="ProtNLM"/>
    </source>
</evidence>
<evidence type="ECO:0000256" key="3">
    <source>
        <dbReference type="ARBA" id="ARBA00022833"/>
    </source>
</evidence>
<dbReference type="SMART" id="SM00947">
    <property type="entry name" value="Pro_CA"/>
    <property type="match status" value="1"/>
</dbReference>
<dbReference type="InterPro" id="IPR001765">
    <property type="entry name" value="Carbonic_anhydrase"/>
</dbReference>
<feature type="binding site" evidence="4">
    <location>
        <position position="34"/>
    </location>
    <ligand>
        <name>Zn(2+)</name>
        <dbReference type="ChEBI" id="CHEBI:29105"/>
    </ligand>
</feature>
<reference evidence="5 6" key="1">
    <citation type="journal article" date="2018" name="Sci. Rep.">
        <title>Raphidocelis subcapitata (=Pseudokirchneriella subcapitata) provides an insight into genome evolution and environmental adaptations in the Sphaeropleales.</title>
        <authorList>
            <person name="Suzuki S."/>
            <person name="Yamaguchi H."/>
            <person name="Nakajima N."/>
            <person name="Kawachi M."/>
        </authorList>
    </citation>
    <scope>NUCLEOTIDE SEQUENCE [LARGE SCALE GENOMIC DNA]</scope>
    <source>
        <strain evidence="5 6">NIES-35</strain>
    </source>
</reference>
<proteinExistence type="inferred from homology"/>
<accession>A0A2V0PGX5</accession>
<gene>
    <name evidence="5" type="ORF">Rsub_09256</name>
</gene>
<dbReference type="Gene3D" id="3.40.1050.10">
    <property type="entry name" value="Carbonic anhydrase"/>
    <property type="match status" value="2"/>
</dbReference>
<dbReference type="PANTHER" id="PTHR43175:SF3">
    <property type="entry name" value="CARBON DISULFIDE HYDROLASE"/>
    <property type="match status" value="1"/>
</dbReference>
<evidence type="ECO:0000256" key="4">
    <source>
        <dbReference type="PIRSR" id="PIRSR601765-1"/>
    </source>
</evidence>
<dbReference type="EMBL" id="BDRX01000080">
    <property type="protein sequence ID" value="GBF96457.1"/>
    <property type="molecule type" value="Genomic_DNA"/>
</dbReference>
<keyword evidence="2 4" id="KW-0479">Metal-binding</keyword>
<evidence type="ECO:0000313" key="5">
    <source>
        <dbReference type="EMBL" id="GBF96457.1"/>
    </source>
</evidence>
<sequence>MALSELLAANQQYAAAFDAPRPLGVRRSVSVITCMDSRLLVERMLGLELGDAEIIRNAGGRPRDCDVVRSLFVAQEVPELAAREAVERHWDFLMGRMRQLLADYMWPLGVLAEVVRAWSGLVLPRPLRRLALSAATRHFSDPAASVRRDASLLRAAPLFPKDIPIHGLVYDVATGALEHVITSPGRGGGAADWKR</sequence>
<feature type="binding site" evidence="4">
    <location>
        <position position="36"/>
    </location>
    <ligand>
        <name>Zn(2+)</name>
        <dbReference type="ChEBI" id="CHEBI:29105"/>
    </ligand>
</feature>
<dbReference type="GO" id="GO:0004089">
    <property type="term" value="F:carbonate dehydratase activity"/>
    <property type="evidence" value="ECO:0007669"/>
    <property type="project" value="InterPro"/>
</dbReference>
<dbReference type="PANTHER" id="PTHR43175">
    <property type="entry name" value="CARBONIC ANHYDRASE"/>
    <property type="match status" value="1"/>
</dbReference>
<comment type="similarity">
    <text evidence="1">Belongs to the beta-class carbonic anhydrase family.</text>
</comment>
<evidence type="ECO:0000256" key="1">
    <source>
        <dbReference type="ARBA" id="ARBA00006217"/>
    </source>
</evidence>
<name>A0A2V0PGX5_9CHLO</name>
<comment type="cofactor">
    <cofactor evidence="4">
        <name>Zn(2+)</name>
        <dbReference type="ChEBI" id="CHEBI:29105"/>
    </cofactor>
    <text evidence="4">Binds 1 zinc ion per subunit.</text>
</comment>
<dbReference type="STRING" id="307507.A0A2V0PGX5"/>
<keyword evidence="3 4" id="KW-0862">Zinc</keyword>
<keyword evidence="6" id="KW-1185">Reference proteome</keyword>
<comment type="caution">
    <text evidence="5">The sequence shown here is derived from an EMBL/GenBank/DDBJ whole genome shotgun (WGS) entry which is preliminary data.</text>
</comment>
<dbReference type="Proteomes" id="UP000247498">
    <property type="component" value="Unassembled WGS sequence"/>
</dbReference>
<dbReference type="InterPro" id="IPR036874">
    <property type="entry name" value="Carbonic_anhydrase_sf"/>
</dbReference>
<protein>
    <recommendedName>
        <fullName evidence="7">Carbonic anhydrase</fullName>
    </recommendedName>
</protein>
<evidence type="ECO:0000256" key="2">
    <source>
        <dbReference type="ARBA" id="ARBA00022723"/>
    </source>
</evidence>
<dbReference type="OrthoDB" id="538626at2759"/>
<evidence type="ECO:0000313" key="6">
    <source>
        <dbReference type="Proteomes" id="UP000247498"/>
    </source>
</evidence>
<dbReference type="InParanoid" id="A0A2V0PGX5"/>
<organism evidence="5 6">
    <name type="scientific">Raphidocelis subcapitata</name>
    <dbReference type="NCBI Taxonomy" id="307507"/>
    <lineage>
        <taxon>Eukaryota</taxon>
        <taxon>Viridiplantae</taxon>
        <taxon>Chlorophyta</taxon>
        <taxon>core chlorophytes</taxon>
        <taxon>Chlorophyceae</taxon>
        <taxon>CS clade</taxon>
        <taxon>Sphaeropleales</taxon>
        <taxon>Selenastraceae</taxon>
        <taxon>Raphidocelis</taxon>
    </lineage>
</organism>
<dbReference type="SUPFAM" id="SSF53056">
    <property type="entry name" value="beta-carbonic anhydrase, cab"/>
    <property type="match status" value="1"/>
</dbReference>